<dbReference type="SUPFAM" id="SSF53041">
    <property type="entry name" value="Resolvase-like"/>
    <property type="match status" value="1"/>
</dbReference>
<dbReference type="InterPro" id="IPR050639">
    <property type="entry name" value="SSR_resolvase"/>
</dbReference>
<dbReference type="InterPro" id="IPR036162">
    <property type="entry name" value="Resolvase-like_N_sf"/>
</dbReference>
<feature type="domain" description="Resolvase/invertase-type recombinase catalytic" evidence="4">
    <location>
        <begin position="17"/>
        <end position="174"/>
    </location>
</feature>
<proteinExistence type="predicted"/>
<dbReference type="Gene3D" id="3.90.1750.20">
    <property type="entry name" value="Putative Large Serine Recombinase, Chain B, Domain 2"/>
    <property type="match status" value="1"/>
</dbReference>
<evidence type="ECO:0000256" key="2">
    <source>
        <dbReference type="ARBA" id="ARBA00023172"/>
    </source>
</evidence>
<dbReference type="CDD" id="cd00338">
    <property type="entry name" value="Ser_Recombinase"/>
    <property type="match status" value="1"/>
</dbReference>
<dbReference type="PANTHER" id="PTHR30461">
    <property type="entry name" value="DNA-INVERTASE FROM LAMBDOID PROPHAGE"/>
    <property type="match status" value="1"/>
</dbReference>
<sequence>MHTRMLINKSRAVVSMKAISYHRISTAAQIKGTGTARQHDSIRAYLNNHPELELVNTLEDIGRSGYHNRNVEEGELGLLLRSVEAGEINTPIALLVASGDRLTRQSPRKALGLLDRLIEAGVVLHDVMTGRVYDVTAEATDLIMFIIAADSAYKESQVKADRSRAAWEKRRESMGKLPAFLTRVDGQIVPKTDASALLAEIFALASKGVGTSSIASQMNKENPVSFTGGRWSGSTLNKILRDERVVTYGLVTSGVFQQVQLGMEERKKSCSSSQNRRVSPLSGITFCASCGGKMHLQRVKEHLYLSCGNARVGQCGQTKRAPLRYAEDHIKSRLLEYCKVALPTIQQGKGEAHLACEQAIKTEESVIANIVDAIAKSPASAALLSALGRAEAELERLKGDLLKMEAAVKVTSTTINTDEGLTVAVSDLGTTVTVKRLKSGGWRLDADFEAIDTGERWSLDKKGNVVFG</sequence>
<dbReference type="Proteomes" id="UP000196573">
    <property type="component" value="Unassembled WGS sequence"/>
</dbReference>
<evidence type="ECO:0000313" key="6">
    <source>
        <dbReference type="Proteomes" id="UP000196573"/>
    </source>
</evidence>
<evidence type="ECO:0000256" key="3">
    <source>
        <dbReference type="SAM" id="Coils"/>
    </source>
</evidence>
<dbReference type="Pfam" id="PF13408">
    <property type="entry name" value="Zn_ribbon_recom"/>
    <property type="match status" value="1"/>
</dbReference>
<dbReference type="InterPro" id="IPR038109">
    <property type="entry name" value="DNA_bind_recomb_sf"/>
</dbReference>
<gene>
    <name evidence="5" type="ORF">EHSB41UT_01259</name>
</gene>
<dbReference type="GO" id="GO:0000150">
    <property type="term" value="F:DNA strand exchange activity"/>
    <property type="evidence" value="ECO:0007669"/>
    <property type="project" value="InterPro"/>
</dbReference>
<dbReference type="GO" id="GO:0003677">
    <property type="term" value="F:DNA binding"/>
    <property type="evidence" value="ECO:0007669"/>
    <property type="project" value="UniProtKB-KW"/>
</dbReference>
<dbReference type="OrthoDB" id="9791494at2"/>
<dbReference type="SMART" id="SM00857">
    <property type="entry name" value="Resolvase"/>
    <property type="match status" value="1"/>
</dbReference>
<dbReference type="PANTHER" id="PTHR30461:SF2">
    <property type="entry name" value="SERINE RECOMBINASE PINE-RELATED"/>
    <property type="match status" value="1"/>
</dbReference>
<dbReference type="PROSITE" id="PS51736">
    <property type="entry name" value="RECOMBINASES_3"/>
    <property type="match status" value="1"/>
</dbReference>
<dbReference type="AlphaFoldDB" id="A0A1X7AGX6"/>
<name>A0A1X7AGX6_9GAMM</name>
<feature type="coiled-coil region" evidence="3">
    <location>
        <begin position="380"/>
        <end position="407"/>
    </location>
</feature>
<keyword evidence="1" id="KW-0238">DNA-binding</keyword>
<keyword evidence="6" id="KW-1185">Reference proteome</keyword>
<dbReference type="InterPro" id="IPR025827">
    <property type="entry name" value="Zn_ribbon_recom_dom"/>
</dbReference>
<keyword evidence="2" id="KW-0233">DNA recombination</keyword>
<dbReference type="Gene3D" id="3.40.50.1390">
    <property type="entry name" value="Resolvase, N-terminal catalytic domain"/>
    <property type="match status" value="1"/>
</dbReference>
<protein>
    <recommendedName>
        <fullName evidence="4">Resolvase/invertase-type recombinase catalytic domain-containing protein</fullName>
    </recommendedName>
</protein>
<dbReference type="InterPro" id="IPR006119">
    <property type="entry name" value="Resolv_N"/>
</dbReference>
<dbReference type="InterPro" id="IPR011109">
    <property type="entry name" value="DNA_bind_recombinase_dom"/>
</dbReference>
<evidence type="ECO:0000313" key="5">
    <source>
        <dbReference type="EMBL" id="SMA41459.1"/>
    </source>
</evidence>
<reference evidence="5 6" key="1">
    <citation type="submission" date="2017-03" db="EMBL/GenBank/DDBJ databases">
        <authorList>
            <person name="Afonso C.L."/>
            <person name="Miller P.J."/>
            <person name="Scott M.A."/>
            <person name="Spackman E."/>
            <person name="Goraichik I."/>
            <person name="Dimitrov K.M."/>
            <person name="Suarez D.L."/>
            <person name="Swayne D.E."/>
        </authorList>
    </citation>
    <scope>NUCLEOTIDE SEQUENCE [LARGE SCALE GENOMIC DNA]</scope>
    <source>
        <strain evidence="5">SB41UT1</strain>
    </source>
</reference>
<keyword evidence="3" id="KW-0175">Coiled coil</keyword>
<organism evidence="5 6">
    <name type="scientific">Parendozoicomonas haliclonae</name>
    <dbReference type="NCBI Taxonomy" id="1960125"/>
    <lineage>
        <taxon>Bacteria</taxon>
        <taxon>Pseudomonadati</taxon>
        <taxon>Pseudomonadota</taxon>
        <taxon>Gammaproteobacteria</taxon>
        <taxon>Oceanospirillales</taxon>
        <taxon>Endozoicomonadaceae</taxon>
        <taxon>Parendozoicomonas</taxon>
    </lineage>
</organism>
<dbReference type="Pfam" id="PF07508">
    <property type="entry name" value="Recombinase"/>
    <property type="match status" value="1"/>
</dbReference>
<evidence type="ECO:0000259" key="4">
    <source>
        <dbReference type="PROSITE" id="PS51736"/>
    </source>
</evidence>
<evidence type="ECO:0000256" key="1">
    <source>
        <dbReference type="ARBA" id="ARBA00023125"/>
    </source>
</evidence>
<dbReference type="EMBL" id="FWPT01000003">
    <property type="protein sequence ID" value="SMA41459.1"/>
    <property type="molecule type" value="Genomic_DNA"/>
</dbReference>
<accession>A0A1X7AGX6</accession>
<dbReference type="Pfam" id="PF00239">
    <property type="entry name" value="Resolvase"/>
    <property type="match status" value="1"/>
</dbReference>